<evidence type="ECO:0000313" key="1">
    <source>
        <dbReference type="EMBL" id="KAH7953690.1"/>
    </source>
</evidence>
<keyword evidence="2" id="KW-1185">Reference proteome</keyword>
<dbReference type="Proteomes" id="UP000821865">
    <property type="component" value="Chromosome 4"/>
</dbReference>
<sequence length="209" mass="23619">MAPNPKSRARATQPLTLTQWNCRGLKDRKKRAHLRLYLETLEFLVAVVALQEPGAGVKLTNYTTFQHNPQTCILVHKQYTAQEVTLPTPPPFSYTMVSVLPLKRSDPPVHILNIYFPPKLKSVTFSEIFPQAMQVAGRDPLLIVGDFNAPIRLWGYPREDTRGRKLAELLSTLGFTLHTDPANPTRIGNSIQRDTCPDLTITRNIRHAD</sequence>
<dbReference type="EMBL" id="CM023473">
    <property type="protein sequence ID" value="KAH7953690.1"/>
    <property type="molecule type" value="Genomic_DNA"/>
</dbReference>
<comment type="caution">
    <text evidence="1">The sequence shown here is derived from an EMBL/GenBank/DDBJ whole genome shotgun (WGS) entry which is preliminary data.</text>
</comment>
<reference evidence="1" key="1">
    <citation type="submission" date="2020-05" db="EMBL/GenBank/DDBJ databases">
        <title>Large-scale comparative analyses of tick genomes elucidate their genetic diversity and vector capacities.</title>
        <authorList>
            <person name="Jia N."/>
            <person name="Wang J."/>
            <person name="Shi W."/>
            <person name="Du L."/>
            <person name="Sun Y."/>
            <person name="Zhan W."/>
            <person name="Jiang J."/>
            <person name="Wang Q."/>
            <person name="Zhang B."/>
            <person name="Ji P."/>
            <person name="Sakyi L.B."/>
            <person name="Cui X."/>
            <person name="Yuan T."/>
            <person name="Jiang B."/>
            <person name="Yang W."/>
            <person name="Lam T.T.-Y."/>
            <person name="Chang Q."/>
            <person name="Ding S."/>
            <person name="Wang X."/>
            <person name="Zhu J."/>
            <person name="Ruan X."/>
            <person name="Zhao L."/>
            <person name="Wei J."/>
            <person name="Que T."/>
            <person name="Du C."/>
            <person name="Cheng J."/>
            <person name="Dai P."/>
            <person name="Han X."/>
            <person name="Huang E."/>
            <person name="Gao Y."/>
            <person name="Liu J."/>
            <person name="Shao H."/>
            <person name="Ye R."/>
            <person name="Li L."/>
            <person name="Wei W."/>
            <person name="Wang X."/>
            <person name="Wang C."/>
            <person name="Yang T."/>
            <person name="Huo Q."/>
            <person name="Li W."/>
            <person name="Guo W."/>
            <person name="Chen H."/>
            <person name="Zhou L."/>
            <person name="Ni X."/>
            <person name="Tian J."/>
            <person name="Zhou Y."/>
            <person name="Sheng Y."/>
            <person name="Liu T."/>
            <person name="Pan Y."/>
            <person name="Xia L."/>
            <person name="Li J."/>
            <person name="Zhao F."/>
            <person name="Cao W."/>
        </authorList>
    </citation>
    <scope>NUCLEOTIDE SEQUENCE</scope>
    <source>
        <strain evidence="1">Dsil-2018</strain>
    </source>
</reference>
<protein>
    <submittedName>
        <fullName evidence="1">Uncharacterized protein</fullName>
    </submittedName>
</protein>
<proteinExistence type="predicted"/>
<gene>
    <name evidence="1" type="ORF">HPB49_011223</name>
</gene>
<name>A0ACB8CWP4_DERSI</name>
<organism evidence="1 2">
    <name type="scientific">Dermacentor silvarum</name>
    <name type="common">Tick</name>
    <dbReference type="NCBI Taxonomy" id="543639"/>
    <lineage>
        <taxon>Eukaryota</taxon>
        <taxon>Metazoa</taxon>
        <taxon>Ecdysozoa</taxon>
        <taxon>Arthropoda</taxon>
        <taxon>Chelicerata</taxon>
        <taxon>Arachnida</taxon>
        <taxon>Acari</taxon>
        <taxon>Parasitiformes</taxon>
        <taxon>Ixodida</taxon>
        <taxon>Ixodoidea</taxon>
        <taxon>Ixodidae</taxon>
        <taxon>Rhipicephalinae</taxon>
        <taxon>Dermacentor</taxon>
    </lineage>
</organism>
<evidence type="ECO:0000313" key="2">
    <source>
        <dbReference type="Proteomes" id="UP000821865"/>
    </source>
</evidence>
<accession>A0ACB8CWP4</accession>